<keyword evidence="2" id="KW-0648">Protein biosynthesis</keyword>
<gene>
    <name evidence="2" type="ORF">KUDE01_009328</name>
</gene>
<feature type="compositionally biased region" description="Basic and acidic residues" evidence="1">
    <location>
        <begin position="40"/>
        <end position="50"/>
    </location>
</feature>
<evidence type="ECO:0000313" key="3">
    <source>
        <dbReference type="Proteomes" id="UP001228049"/>
    </source>
</evidence>
<accession>A0AAD9CT97</accession>
<dbReference type="AlphaFoldDB" id="A0AAD9CT97"/>
<feature type="compositionally biased region" description="Polar residues" evidence="1">
    <location>
        <begin position="51"/>
        <end position="61"/>
    </location>
</feature>
<feature type="region of interest" description="Disordered" evidence="1">
    <location>
        <begin position="1"/>
        <end position="169"/>
    </location>
</feature>
<feature type="compositionally biased region" description="Polar residues" evidence="1">
    <location>
        <begin position="153"/>
        <end position="167"/>
    </location>
</feature>
<proteinExistence type="predicted"/>
<comment type="caution">
    <text evidence="2">The sequence shown here is derived from an EMBL/GenBank/DDBJ whole genome shotgun (WGS) entry which is preliminary data.</text>
</comment>
<dbReference type="Proteomes" id="UP001228049">
    <property type="component" value="Unassembled WGS sequence"/>
</dbReference>
<feature type="compositionally biased region" description="Polar residues" evidence="1">
    <location>
        <begin position="72"/>
        <end position="85"/>
    </location>
</feature>
<protein>
    <submittedName>
        <fullName evidence="2">Translation initiation factor IF-2</fullName>
    </submittedName>
</protein>
<feature type="compositionally biased region" description="Basic residues" evidence="1">
    <location>
        <begin position="103"/>
        <end position="115"/>
    </location>
</feature>
<name>A0AAD9CT97_DISEL</name>
<keyword evidence="3" id="KW-1185">Reference proteome</keyword>
<reference evidence="2" key="1">
    <citation type="submission" date="2023-04" db="EMBL/GenBank/DDBJ databases">
        <title>Chromosome-level genome of Chaenocephalus aceratus.</title>
        <authorList>
            <person name="Park H."/>
        </authorList>
    </citation>
    <scope>NUCLEOTIDE SEQUENCE</scope>
    <source>
        <strain evidence="2">DE</strain>
        <tissue evidence="2">Muscle</tissue>
    </source>
</reference>
<dbReference type="GO" id="GO:0003743">
    <property type="term" value="F:translation initiation factor activity"/>
    <property type="evidence" value="ECO:0007669"/>
    <property type="project" value="UniProtKB-KW"/>
</dbReference>
<sequence>MNGQLGGSTESVIVIDSDTEDDDQNKEPSGNTFICSGSDDSNRRCVEQKRQSPLTVKSGNGSAKDILREARQSSADLSQPLNQSMLHDAPQKTNGHDSDVIHKIHCHKRRVKSKRIVSSEESDDETVDSLCGAANEKSKKNSLSSKDPKEKQPQSLNKKANSTSGSKSVIPRSVVEKPNQHHKLFKESNNDRQSTVLCLLWQQVNDEPSCQSHKRPFTNFCNHENISKETVDKRNGALYPNRKRAE</sequence>
<evidence type="ECO:0000313" key="2">
    <source>
        <dbReference type="EMBL" id="KAK1906932.1"/>
    </source>
</evidence>
<evidence type="ECO:0000256" key="1">
    <source>
        <dbReference type="SAM" id="MobiDB-lite"/>
    </source>
</evidence>
<organism evidence="2 3">
    <name type="scientific">Dissostichus eleginoides</name>
    <name type="common">Patagonian toothfish</name>
    <name type="synonym">Dissostichus amissus</name>
    <dbReference type="NCBI Taxonomy" id="100907"/>
    <lineage>
        <taxon>Eukaryota</taxon>
        <taxon>Metazoa</taxon>
        <taxon>Chordata</taxon>
        <taxon>Craniata</taxon>
        <taxon>Vertebrata</taxon>
        <taxon>Euteleostomi</taxon>
        <taxon>Actinopterygii</taxon>
        <taxon>Neopterygii</taxon>
        <taxon>Teleostei</taxon>
        <taxon>Neoteleostei</taxon>
        <taxon>Acanthomorphata</taxon>
        <taxon>Eupercaria</taxon>
        <taxon>Perciformes</taxon>
        <taxon>Notothenioidei</taxon>
        <taxon>Nototheniidae</taxon>
        <taxon>Dissostichus</taxon>
    </lineage>
</organism>
<keyword evidence="2" id="KW-0396">Initiation factor</keyword>
<dbReference type="EMBL" id="JASDAP010000001">
    <property type="protein sequence ID" value="KAK1906932.1"/>
    <property type="molecule type" value="Genomic_DNA"/>
</dbReference>
<feature type="compositionally biased region" description="Polar residues" evidence="1">
    <location>
        <begin position="27"/>
        <end position="39"/>
    </location>
</feature>